<reference evidence="3" key="1">
    <citation type="journal article" date="2019" name="Int. J. Syst. Evol. Microbiol.">
        <title>The Global Catalogue of Microorganisms (GCM) 10K type strain sequencing project: providing services to taxonomists for standard genome sequencing and annotation.</title>
        <authorList>
            <consortium name="The Broad Institute Genomics Platform"/>
            <consortium name="The Broad Institute Genome Sequencing Center for Infectious Disease"/>
            <person name="Wu L."/>
            <person name="Ma J."/>
        </authorList>
    </citation>
    <scope>NUCLEOTIDE SEQUENCE [LARGE SCALE GENOMIC DNA]</scope>
    <source>
        <strain evidence="3">CCM 8931</strain>
    </source>
</reference>
<keyword evidence="1" id="KW-0472">Membrane</keyword>
<keyword evidence="1" id="KW-1133">Transmembrane helix</keyword>
<feature type="transmembrane region" description="Helical" evidence="1">
    <location>
        <begin position="53"/>
        <end position="79"/>
    </location>
</feature>
<name>A0ABW4C0A5_9LACO</name>
<accession>A0ABW4C0A5</accession>
<evidence type="ECO:0008006" key="4">
    <source>
        <dbReference type="Google" id="ProtNLM"/>
    </source>
</evidence>
<dbReference type="EMBL" id="JBHTOJ010000017">
    <property type="protein sequence ID" value="MFD1420913.1"/>
    <property type="molecule type" value="Genomic_DNA"/>
</dbReference>
<dbReference type="Proteomes" id="UP001597188">
    <property type="component" value="Unassembled WGS sequence"/>
</dbReference>
<evidence type="ECO:0000313" key="2">
    <source>
        <dbReference type="EMBL" id="MFD1420913.1"/>
    </source>
</evidence>
<protein>
    <recommendedName>
        <fullName evidence="4">FtsX-like permease family protein</fullName>
    </recommendedName>
</protein>
<dbReference type="RefSeq" id="WP_137635434.1">
    <property type="nucleotide sequence ID" value="NZ_BJDL01000021.1"/>
</dbReference>
<feature type="transmembrane region" description="Helical" evidence="1">
    <location>
        <begin position="192"/>
        <end position="216"/>
    </location>
</feature>
<feature type="transmembrane region" description="Helical" evidence="1">
    <location>
        <begin position="149"/>
        <end position="171"/>
    </location>
</feature>
<comment type="caution">
    <text evidence="2">The sequence shown here is derived from an EMBL/GenBank/DDBJ whole genome shotgun (WGS) entry which is preliminary data.</text>
</comment>
<feature type="transmembrane region" description="Helical" evidence="1">
    <location>
        <begin position="99"/>
        <end position="121"/>
    </location>
</feature>
<feature type="transmembrane region" description="Helical" evidence="1">
    <location>
        <begin position="20"/>
        <end position="41"/>
    </location>
</feature>
<keyword evidence="3" id="KW-1185">Reference proteome</keyword>
<evidence type="ECO:0000256" key="1">
    <source>
        <dbReference type="SAM" id="Phobius"/>
    </source>
</evidence>
<sequence>MLKLIIWQLRYTWKAWVGSLVVLTAAGLVLGFTLIGVASTISAHLDYGNFNPVGFFAMPAVFGLITLVLVISGVIRLLIDKFKDDYKLWAILGANPPQLALLIGSQMSFAGVIGGCLGYFLSFPIVDKYYAWVITTRGMREFPAINMKLQLGSLILTIVLLGTFTGTIGFINGKRLFSSGHNQHSLIKKRKFELSIIGWLWCVTTCGSLIGVYSLFYRKPEYLSALFGSQSLENTYSQALLVLIFVMIMATNASERLILPVLVKTLTAIFPATLIKTFKIAYWHVLSKQDLLRSVTVPLFIFHW</sequence>
<proteinExistence type="predicted"/>
<gene>
    <name evidence="2" type="ORF">ACFQ5L_08090</name>
</gene>
<evidence type="ECO:0000313" key="3">
    <source>
        <dbReference type="Proteomes" id="UP001597188"/>
    </source>
</evidence>
<organism evidence="2 3">
    <name type="scientific">Lactiplantibacillus songbeiensis</name>
    <dbReference type="NCBI Taxonomy" id="2559920"/>
    <lineage>
        <taxon>Bacteria</taxon>
        <taxon>Bacillati</taxon>
        <taxon>Bacillota</taxon>
        <taxon>Bacilli</taxon>
        <taxon>Lactobacillales</taxon>
        <taxon>Lactobacillaceae</taxon>
        <taxon>Lactiplantibacillus</taxon>
    </lineage>
</organism>
<keyword evidence="1" id="KW-0812">Transmembrane</keyword>
<feature type="transmembrane region" description="Helical" evidence="1">
    <location>
        <begin position="236"/>
        <end position="254"/>
    </location>
</feature>